<proteinExistence type="predicted"/>
<dbReference type="AlphaFoldDB" id="A0A6J4RTM9"/>
<feature type="compositionally biased region" description="Low complexity" evidence="1">
    <location>
        <begin position="173"/>
        <end position="188"/>
    </location>
</feature>
<keyword evidence="2" id="KW-0472">Membrane</keyword>
<reference evidence="3" key="1">
    <citation type="submission" date="2020-02" db="EMBL/GenBank/DDBJ databases">
        <authorList>
            <person name="Meier V. D."/>
        </authorList>
    </citation>
    <scope>NUCLEOTIDE SEQUENCE</scope>
    <source>
        <strain evidence="3">AVDCRST_MAG30</strain>
    </source>
</reference>
<gene>
    <name evidence="3" type="ORF">AVDCRST_MAG30-773</name>
</gene>
<evidence type="ECO:0000256" key="1">
    <source>
        <dbReference type="SAM" id="MobiDB-lite"/>
    </source>
</evidence>
<name>A0A6J4RTM9_9ACTN</name>
<feature type="region of interest" description="Disordered" evidence="1">
    <location>
        <begin position="153"/>
        <end position="188"/>
    </location>
</feature>
<feature type="transmembrane region" description="Helical" evidence="2">
    <location>
        <begin position="121"/>
        <end position="143"/>
    </location>
</feature>
<accession>A0A6J4RTM9</accession>
<feature type="transmembrane region" description="Helical" evidence="2">
    <location>
        <begin position="56"/>
        <end position="80"/>
    </location>
</feature>
<feature type="transmembrane region" description="Helical" evidence="2">
    <location>
        <begin position="87"/>
        <end position="109"/>
    </location>
</feature>
<evidence type="ECO:0000256" key="2">
    <source>
        <dbReference type="SAM" id="Phobius"/>
    </source>
</evidence>
<keyword evidence="2" id="KW-0812">Transmembrane</keyword>
<evidence type="ECO:0000313" key="3">
    <source>
        <dbReference type="EMBL" id="CAA9480648.1"/>
    </source>
</evidence>
<protein>
    <submittedName>
        <fullName evidence="3">Uncharacterized protein</fullName>
    </submittedName>
</protein>
<sequence>MDVSRLRKGEWVAGLSGLALLILLFLPWYGGADGVTSGAPGWVAYAPAEMSDASAWQVFSVVDLLLLLTALAGLTVAVMAALQRAPALPVASAVIATGIAIVMVLVVLYRIVNQPGPNDLVGVRIGAYLGLLAVLGVAAGGWLTMGDERTNASPAPLVPAQPAPDATAAEGSVVARRAVPDAAPQRES</sequence>
<organism evidence="3">
    <name type="scientific">uncultured Solirubrobacteraceae bacterium</name>
    <dbReference type="NCBI Taxonomy" id="1162706"/>
    <lineage>
        <taxon>Bacteria</taxon>
        <taxon>Bacillati</taxon>
        <taxon>Actinomycetota</taxon>
        <taxon>Thermoleophilia</taxon>
        <taxon>Solirubrobacterales</taxon>
        <taxon>Solirubrobacteraceae</taxon>
        <taxon>environmental samples</taxon>
    </lineage>
</organism>
<dbReference type="EMBL" id="CADCVS010000129">
    <property type="protein sequence ID" value="CAA9480648.1"/>
    <property type="molecule type" value="Genomic_DNA"/>
</dbReference>
<keyword evidence="2" id="KW-1133">Transmembrane helix</keyword>